<dbReference type="PROSITE" id="PS51831">
    <property type="entry name" value="HD"/>
    <property type="match status" value="1"/>
</dbReference>
<dbReference type="PROSITE" id="PS51832">
    <property type="entry name" value="HD_GYP"/>
    <property type="match status" value="1"/>
</dbReference>
<evidence type="ECO:0000313" key="3">
    <source>
        <dbReference type="EMBL" id="KUP03998.1"/>
    </source>
</evidence>
<dbReference type="InterPro" id="IPR011051">
    <property type="entry name" value="RmlC_Cupin_sf"/>
</dbReference>
<proteinExistence type="predicted"/>
<dbReference type="CDD" id="cd00077">
    <property type="entry name" value="HDc"/>
    <property type="match status" value="1"/>
</dbReference>
<keyword evidence="3" id="KW-0378">Hydrolase</keyword>
<keyword evidence="4" id="KW-1185">Reference proteome</keyword>
<dbReference type="SUPFAM" id="SSF51182">
    <property type="entry name" value="RmlC-like cupins"/>
    <property type="match status" value="1"/>
</dbReference>
<name>A0A147K3X3_9BACI</name>
<evidence type="ECO:0000313" key="4">
    <source>
        <dbReference type="Proteomes" id="UP000074108"/>
    </source>
</evidence>
<dbReference type="PANTHER" id="PTHR43155:SF2">
    <property type="entry name" value="CYCLIC DI-GMP PHOSPHODIESTERASE PA4108"/>
    <property type="match status" value="1"/>
</dbReference>
<dbReference type="PATRIC" id="fig|1150625.3.peg.3555"/>
<reference evidence="3 4" key="1">
    <citation type="journal article" date="2016" name="Front. Microbiol.">
        <title>Microevolution Analysis of Bacillus coahuilensis Unveils Differences in Phosphorus Acquisition Strategies and Their Regulation.</title>
        <authorList>
            <person name="Gomez-Lunar Z."/>
            <person name="Hernandez-Gonzalez I."/>
            <person name="Rodriguez-Torres M.D."/>
            <person name="Souza V."/>
            <person name="Olmedo-Alvarez G."/>
        </authorList>
    </citation>
    <scope>NUCLEOTIDE SEQUENCE [LARGE SCALE GENOMIC DNA]</scope>
    <source>
        <strain evidence="4">p1.1.43</strain>
    </source>
</reference>
<dbReference type="OrthoDB" id="9759601at2"/>
<dbReference type="GO" id="GO:0016787">
    <property type="term" value="F:hydrolase activity"/>
    <property type="evidence" value="ECO:0007669"/>
    <property type="project" value="UniProtKB-KW"/>
</dbReference>
<evidence type="ECO:0000259" key="1">
    <source>
        <dbReference type="PROSITE" id="PS51831"/>
    </source>
</evidence>
<organism evidence="3 4">
    <name type="scientific">Bacillus coahuilensis p1.1.43</name>
    <dbReference type="NCBI Taxonomy" id="1150625"/>
    <lineage>
        <taxon>Bacteria</taxon>
        <taxon>Bacillati</taxon>
        <taxon>Bacillota</taxon>
        <taxon>Bacilli</taxon>
        <taxon>Bacillales</taxon>
        <taxon>Bacillaceae</taxon>
        <taxon>Bacillus</taxon>
    </lineage>
</organism>
<protein>
    <submittedName>
        <fullName evidence="3">Phosphohydrolase</fullName>
    </submittedName>
</protein>
<feature type="domain" description="HD-GYP" evidence="2">
    <location>
        <begin position="113"/>
        <end position="307"/>
    </location>
</feature>
<sequence length="314" mass="36245">MKGITFGHKDNPLEIIFQEQGSLSLLSRKGPLEFMKQEVSEGMGFYIYPAEDADTFEFFYILEGEIQYEEDHDIRILKEHDYFSFHEFEGTVIFKVNKRVTFLWCTNNPIFHQISKEIAQLRDIAREIETKDKYTFNHSRRVQELSIKIGKKMNLRKGQSHNLFLAAALHDIGKINIPVEILTKPGKLTKEEYDIIKKHPQDGADMVMPTYYEDIHDIILQHHERIDGSGYPMGLKGDAIEIGAKIIGVADTFDAMTGDRAYRKAFTAQYAYEEIMSLSGKQFDPQVTKAFEQVLLEEELVIPVKPPKKDEETT</sequence>
<feature type="domain" description="HD" evidence="1">
    <location>
        <begin position="135"/>
        <end position="256"/>
    </location>
</feature>
<dbReference type="Gene3D" id="1.10.3210.10">
    <property type="entry name" value="Hypothetical protein af1432"/>
    <property type="match status" value="1"/>
</dbReference>
<dbReference type="PANTHER" id="PTHR43155">
    <property type="entry name" value="CYCLIC DI-GMP PHOSPHODIESTERASE PA4108-RELATED"/>
    <property type="match status" value="1"/>
</dbReference>
<dbReference type="SMART" id="SM00471">
    <property type="entry name" value="HDc"/>
    <property type="match status" value="1"/>
</dbReference>
<dbReference type="InterPro" id="IPR037522">
    <property type="entry name" value="HD_GYP_dom"/>
</dbReference>
<dbReference type="EMBL" id="LDYG01000057">
    <property type="protein sequence ID" value="KUP03998.1"/>
    <property type="molecule type" value="Genomic_DNA"/>
</dbReference>
<dbReference type="Proteomes" id="UP000074108">
    <property type="component" value="Unassembled WGS sequence"/>
</dbReference>
<dbReference type="Pfam" id="PF13487">
    <property type="entry name" value="HD_5"/>
    <property type="match status" value="1"/>
</dbReference>
<dbReference type="RefSeq" id="WP_059352077.1">
    <property type="nucleotide sequence ID" value="NZ_LDYG01000057.1"/>
</dbReference>
<dbReference type="STRING" id="1150625.Q75_16925"/>
<evidence type="ECO:0000259" key="2">
    <source>
        <dbReference type="PROSITE" id="PS51832"/>
    </source>
</evidence>
<accession>A0A147K3X3</accession>
<gene>
    <name evidence="3" type="ORF">Q75_16925</name>
</gene>
<comment type="caution">
    <text evidence="3">The sequence shown here is derived from an EMBL/GenBank/DDBJ whole genome shotgun (WGS) entry which is preliminary data.</text>
</comment>
<dbReference type="InterPro" id="IPR003607">
    <property type="entry name" value="HD/PDEase_dom"/>
</dbReference>
<dbReference type="InterPro" id="IPR006674">
    <property type="entry name" value="HD_domain"/>
</dbReference>
<dbReference type="AlphaFoldDB" id="A0A147K3X3"/>
<dbReference type="SUPFAM" id="SSF109604">
    <property type="entry name" value="HD-domain/PDEase-like"/>
    <property type="match status" value="1"/>
</dbReference>